<sequence length="44" mass="5453">MKEETELEYYKRMRDELPKYPTPFLSHAMAYVNLRIYRLENGKQ</sequence>
<reference evidence="1" key="1">
    <citation type="journal article" date="2021" name="Proc. Natl. Acad. Sci. U.S.A.">
        <title>A Catalog of Tens of Thousands of Viruses from Human Metagenomes Reveals Hidden Associations with Chronic Diseases.</title>
        <authorList>
            <person name="Tisza M.J."/>
            <person name="Buck C.B."/>
        </authorList>
    </citation>
    <scope>NUCLEOTIDE SEQUENCE</scope>
    <source>
        <strain evidence="1">CtOow3</strain>
    </source>
</reference>
<dbReference type="EMBL" id="BK015773">
    <property type="protein sequence ID" value="DAE24411.1"/>
    <property type="molecule type" value="Genomic_DNA"/>
</dbReference>
<protein>
    <submittedName>
        <fullName evidence="1">Uncharacterized protein</fullName>
    </submittedName>
</protein>
<accession>A0A8S5QZZ4</accession>
<name>A0A8S5QZZ4_9CAUD</name>
<proteinExistence type="predicted"/>
<evidence type="ECO:0000313" key="1">
    <source>
        <dbReference type="EMBL" id="DAE24411.1"/>
    </source>
</evidence>
<organism evidence="1">
    <name type="scientific">Siphoviridae sp. ctOow3</name>
    <dbReference type="NCBI Taxonomy" id="2826315"/>
    <lineage>
        <taxon>Viruses</taxon>
        <taxon>Duplodnaviria</taxon>
        <taxon>Heunggongvirae</taxon>
        <taxon>Uroviricota</taxon>
        <taxon>Caudoviricetes</taxon>
    </lineage>
</organism>